<sequence length="345" mass="39636">MHQIPLTFRLFFALTKIAFIAFLTCGSRILLAMEVTPAPSQFPMESLIGINGKPFSTRDVLNKEMVTIVFYLSPECGACAEQTKAITSNMNQMKDVQFLFVTAYSQESTEAFLEDHNIQNYENIRFGYDANLTLQQHYQLQAVPSIYLYNSIGQLIQEWTGYTSVEVLEAAVDGKIKSDSSREKDLKEMWEKVEECPEPTEEDFSKLCWDVVENLEDEDTGVYNYILTLRRLACVPKGSSPENTNKLIREWWNIYAPNIKCDLEVLALKNQNILKYAVHLMRKQFITDLVEEYEVNIDYPDDDGKSVLKFCEEEIVALKAKVPVDNEHLKNVTDICNNLKEGKKE</sequence>
<dbReference type="InterPro" id="IPR013766">
    <property type="entry name" value="Thioredoxin_domain"/>
</dbReference>
<dbReference type="PROSITE" id="PS51352">
    <property type="entry name" value="THIOREDOXIN_2"/>
    <property type="match status" value="1"/>
</dbReference>
<dbReference type="InterPro" id="IPR036249">
    <property type="entry name" value="Thioredoxin-like_sf"/>
</dbReference>
<reference evidence="3" key="1">
    <citation type="submission" date="2016-10" db="EMBL/GenBank/DDBJ databases">
        <authorList>
            <person name="Varghese N."/>
            <person name="Submissions S."/>
        </authorList>
    </citation>
    <scope>NUCLEOTIDE SEQUENCE [LARGE SCALE GENOMIC DNA]</scope>
    <source>
        <strain evidence="3">DSM 17298</strain>
    </source>
</reference>
<dbReference type="Proteomes" id="UP000236736">
    <property type="component" value="Unassembled WGS sequence"/>
</dbReference>
<feature type="domain" description="Thioredoxin" evidence="1">
    <location>
        <begin position="36"/>
        <end position="177"/>
    </location>
</feature>
<keyword evidence="3" id="KW-1185">Reference proteome</keyword>
<dbReference type="GO" id="GO:0016491">
    <property type="term" value="F:oxidoreductase activity"/>
    <property type="evidence" value="ECO:0007669"/>
    <property type="project" value="InterPro"/>
</dbReference>
<accession>A0A1H6ATA6</accession>
<dbReference type="InterPro" id="IPR013740">
    <property type="entry name" value="Redoxin"/>
</dbReference>
<dbReference type="STRING" id="1120964.GCA_001313265_07915"/>
<dbReference type="AlphaFoldDB" id="A0A1H6ATA6"/>
<name>A0A1H6ATA6_9BACT</name>
<dbReference type="Pfam" id="PF08534">
    <property type="entry name" value="Redoxin"/>
    <property type="match status" value="1"/>
</dbReference>
<proteinExistence type="predicted"/>
<evidence type="ECO:0000313" key="2">
    <source>
        <dbReference type="EMBL" id="SEG51858.1"/>
    </source>
</evidence>
<gene>
    <name evidence="2" type="ORF">SAMN03080598_04314</name>
</gene>
<evidence type="ECO:0000259" key="1">
    <source>
        <dbReference type="PROSITE" id="PS51352"/>
    </source>
</evidence>
<dbReference type="EMBL" id="FNVR01000065">
    <property type="protein sequence ID" value="SEG51858.1"/>
    <property type="molecule type" value="Genomic_DNA"/>
</dbReference>
<organism evidence="2 3">
    <name type="scientific">Algoriphagus boritolerans DSM 17298 = JCM 18970</name>
    <dbReference type="NCBI Taxonomy" id="1120964"/>
    <lineage>
        <taxon>Bacteria</taxon>
        <taxon>Pseudomonadati</taxon>
        <taxon>Bacteroidota</taxon>
        <taxon>Cytophagia</taxon>
        <taxon>Cytophagales</taxon>
        <taxon>Cyclobacteriaceae</taxon>
        <taxon>Algoriphagus</taxon>
    </lineage>
</organism>
<dbReference type="SUPFAM" id="SSF52833">
    <property type="entry name" value="Thioredoxin-like"/>
    <property type="match status" value="1"/>
</dbReference>
<protein>
    <submittedName>
        <fullName evidence="2">Thioredoxin-like</fullName>
    </submittedName>
</protein>
<evidence type="ECO:0000313" key="3">
    <source>
        <dbReference type="Proteomes" id="UP000236736"/>
    </source>
</evidence>
<dbReference type="Gene3D" id="3.40.30.10">
    <property type="entry name" value="Glutaredoxin"/>
    <property type="match status" value="1"/>
</dbReference>